<keyword evidence="2" id="KW-1185">Reference proteome</keyword>
<evidence type="ECO:0000313" key="1">
    <source>
        <dbReference type="EMBL" id="KAG7504332.1"/>
    </source>
</evidence>
<gene>
    <name evidence="1" type="ORF">JOB18_006760</name>
</gene>
<dbReference type="EMBL" id="JAGKHQ010000011">
    <property type="protein sequence ID" value="KAG7504332.1"/>
    <property type="molecule type" value="Genomic_DNA"/>
</dbReference>
<dbReference type="Proteomes" id="UP000693946">
    <property type="component" value="Linkage Group LG19"/>
</dbReference>
<evidence type="ECO:0000313" key="2">
    <source>
        <dbReference type="Proteomes" id="UP000693946"/>
    </source>
</evidence>
<dbReference type="AlphaFoldDB" id="A0AAV6RK34"/>
<organism evidence="1 2">
    <name type="scientific">Solea senegalensis</name>
    <name type="common">Senegalese sole</name>
    <dbReference type="NCBI Taxonomy" id="28829"/>
    <lineage>
        <taxon>Eukaryota</taxon>
        <taxon>Metazoa</taxon>
        <taxon>Chordata</taxon>
        <taxon>Craniata</taxon>
        <taxon>Vertebrata</taxon>
        <taxon>Euteleostomi</taxon>
        <taxon>Actinopterygii</taxon>
        <taxon>Neopterygii</taxon>
        <taxon>Teleostei</taxon>
        <taxon>Neoteleostei</taxon>
        <taxon>Acanthomorphata</taxon>
        <taxon>Carangaria</taxon>
        <taxon>Pleuronectiformes</taxon>
        <taxon>Pleuronectoidei</taxon>
        <taxon>Soleidae</taxon>
        <taxon>Solea</taxon>
    </lineage>
</organism>
<sequence length="246" mass="27573">MWSQGPLECSYRSCIIPKRCLSPPQSHRERQPLITVTLWYINQRVPQASEGSTYLRVTRSVTLTDRDDEARGCNTEEDLVFHQFSGGKALSTSHTHTGDRLNREAHQRDPFTEAVMECTINALYTRRSSSNVLYFNNSGQYSKSSSEGLSDPRLTPNSRLGVKSCTKLILPDSPPRLSPVQGGAHRSVFAKLNQSYNQPTTGGQERGENLARLDPWSSGVGKLSPWRSSERRVLRLAGLGWDREHG</sequence>
<name>A0AAV6RK34_SOLSE</name>
<accession>A0AAV6RK34</accession>
<protein>
    <submittedName>
        <fullName evidence="1">Uncharacterized protein</fullName>
    </submittedName>
</protein>
<reference evidence="1 2" key="1">
    <citation type="journal article" date="2021" name="Sci. Rep.">
        <title>Chromosome anchoring in Senegalese sole (Solea senegalensis) reveals sex-associated markers and genome rearrangements in flatfish.</title>
        <authorList>
            <person name="Guerrero-Cozar I."/>
            <person name="Gomez-Garrido J."/>
            <person name="Berbel C."/>
            <person name="Martinez-Blanch J.F."/>
            <person name="Alioto T."/>
            <person name="Claros M.G."/>
            <person name="Gagnaire P.A."/>
            <person name="Manchado M."/>
        </authorList>
    </citation>
    <scope>NUCLEOTIDE SEQUENCE [LARGE SCALE GENOMIC DNA]</scope>
    <source>
        <strain evidence="1">Sse05_10M</strain>
    </source>
</reference>
<proteinExistence type="predicted"/>
<comment type="caution">
    <text evidence="1">The sequence shown here is derived from an EMBL/GenBank/DDBJ whole genome shotgun (WGS) entry which is preliminary data.</text>
</comment>